<evidence type="ECO:0000256" key="1">
    <source>
        <dbReference type="ARBA" id="ARBA00009183"/>
    </source>
</evidence>
<name>A0A166YYY8_CORFA</name>
<dbReference type="RefSeq" id="XP_018699291.1">
    <property type="nucleotide sequence ID" value="XM_018853524.1"/>
</dbReference>
<keyword evidence="4" id="KW-0521">NADP</keyword>
<keyword evidence="7" id="KW-1185">Reference proteome</keyword>
<dbReference type="GO" id="GO:0004499">
    <property type="term" value="F:N,N-dimethylaniline monooxygenase activity"/>
    <property type="evidence" value="ECO:0007669"/>
    <property type="project" value="InterPro"/>
</dbReference>
<keyword evidence="2" id="KW-0285">Flavoprotein</keyword>
<dbReference type="InterPro" id="IPR000960">
    <property type="entry name" value="Flavin_mOase"/>
</dbReference>
<dbReference type="OrthoDB" id="10254665at2759"/>
<evidence type="ECO:0000256" key="5">
    <source>
        <dbReference type="ARBA" id="ARBA00023002"/>
    </source>
</evidence>
<protein>
    <submittedName>
        <fullName evidence="6">Dimethylaniline monooxygenase</fullName>
    </submittedName>
</protein>
<dbReference type="InterPro" id="IPR020946">
    <property type="entry name" value="Flavin_mOase-like"/>
</dbReference>
<evidence type="ECO:0000313" key="6">
    <source>
        <dbReference type="EMBL" id="OAA37376.1"/>
    </source>
</evidence>
<proteinExistence type="inferred from homology"/>
<accession>A0A166YYY8</accession>
<comment type="similarity">
    <text evidence="1">Belongs to the FMO family.</text>
</comment>
<comment type="caution">
    <text evidence="6">The sequence shown here is derived from an EMBL/GenBank/DDBJ whole genome shotgun (WGS) entry which is preliminary data.</text>
</comment>
<reference evidence="6 7" key="1">
    <citation type="journal article" date="2016" name="Genome Biol. Evol.">
        <title>Divergent and convergent evolution of fungal pathogenicity.</title>
        <authorList>
            <person name="Shang Y."/>
            <person name="Xiao G."/>
            <person name="Zheng P."/>
            <person name="Cen K."/>
            <person name="Zhan S."/>
            <person name="Wang C."/>
        </authorList>
    </citation>
    <scope>NUCLEOTIDE SEQUENCE [LARGE SCALE GENOMIC DNA]</scope>
    <source>
        <strain evidence="6 7">ARSEF 2679</strain>
    </source>
</reference>
<organism evidence="6 7">
    <name type="scientific">Cordyceps fumosorosea (strain ARSEF 2679)</name>
    <name type="common">Isaria fumosorosea</name>
    <dbReference type="NCBI Taxonomy" id="1081104"/>
    <lineage>
        <taxon>Eukaryota</taxon>
        <taxon>Fungi</taxon>
        <taxon>Dikarya</taxon>
        <taxon>Ascomycota</taxon>
        <taxon>Pezizomycotina</taxon>
        <taxon>Sordariomycetes</taxon>
        <taxon>Hypocreomycetidae</taxon>
        <taxon>Hypocreales</taxon>
        <taxon>Cordycipitaceae</taxon>
        <taxon>Cordyceps</taxon>
    </lineage>
</organism>
<dbReference type="EMBL" id="AZHB01000099">
    <property type="protein sequence ID" value="OAA37376.1"/>
    <property type="molecule type" value="Genomic_DNA"/>
</dbReference>
<keyword evidence="5" id="KW-0560">Oxidoreductase</keyword>
<dbReference type="PANTHER" id="PTHR23023">
    <property type="entry name" value="DIMETHYLANILINE MONOOXYGENASE"/>
    <property type="match status" value="1"/>
</dbReference>
<dbReference type="InterPro" id="IPR036188">
    <property type="entry name" value="FAD/NAD-bd_sf"/>
</dbReference>
<evidence type="ECO:0000313" key="7">
    <source>
        <dbReference type="Proteomes" id="UP000076744"/>
    </source>
</evidence>
<dbReference type="Gene3D" id="3.50.50.60">
    <property type="entry name" value="FAD/NAD(P)-binding domain"/>
    <property type="match status" value="1"/>
</dbReference>
<dbReference type="AlphaFoldDB" id="A0A166YYY8"/>
<dbReference type="GO" id="GO:0050660">
    <property type="term" value="F:flavin adenine dinucleotide binding"/>
    <property type="evidence" value="ECO:0007669"/>
    <property type="project" value="InterPro"/>
</dbReference>
<dbReference type="PRINTS" id="PR00370">
    <property type="entry name" value="FMOXYGENASE"/>
</dbReference>
<dbReference type="SUPFAM" id="SSF51905">
    <property type="entry name" value="FAD/NAD(P)-binding domain"/>
    <property type="match status" value="1"/>
</dbReference>
<dbReference type="GeneID" id="30026217"/>
<keyword evidence="6" id="KW-0503">Monooxygenase</keyword>
<dbReference type="Proteomes" id="UP000076744">
    <property type="component" value="Unassembled WGS sequence"/>
</dbReference>
<gene>
    <name evidence="6" type="ORF">ISF_09925</name>
</gene>
<dbReference type="InterPro" id="IPR050346">
    <property type="entry name" value="FMO-like"/>
</dbReference>
<dbReference type="GO" id="GO:0050661">
    <property type="term" value="F:NADP binding"/>
    <property type="evidence" value="ECO:0007669"/>
    <property type="project" value="InterPro"/>
</dbReference>
<dbReference type="Pfam" id="PF00743">
    <property type="entry name" value="FMO-like"/>
    <property type="match status" value="1"/>
</dbReference>
<sequence>MRVAVIGGGPSGLVTLKYLCEAHRFLECERVEAVLFEYQTHVGGTFFARAYEDAELVSSRQLTSFSDFRCNIGKDFLAAPEYVEYLHKYCDHFSLWPHIKLNAKVVSVTRGGGRRHVITYQKDGRLLQWSCDAVAVCSGLHVDPNIPEIKGLENIPRAIHSSKFKERKQFDGCKTVMVVGCGETGADVAYLAATHPDVDRVVLCHKDGFHFAPKRNSGPVLLPILGRKPDPAEPGIPIDVSRASLFDTAYVHQILRRNDEILWTYYHLYIKSLLWLSSGTTAGMDQWVGEISPERHHPSKIFFNKSMKIPVPDTKGRCVDLAPWPCRILPSGVTKFVDNGRPEYQRLRNSQIRPDMVVLCTGYKQGFVFFDRQCDQPYPTPEKADVRHIWMRTEPSVSFIGFVRPSLGAIPPLAEMQAQLWITHLFAKHKLPRALRPEDEPHYQLRSVPGARIRYGVDHESYVYQLALDMDAAPGLADVMCLGSLRLLLIWTLGANFNTKFRLRGPWKWKGGYALLISDEFWTTISRRPVIFGAVLGKLGVYSG</sequence>
<evidence type="ECO:0000256" key="2">
    <source>
        <dbReference type="ARBA" id="ARBA00022630"/>
    </source>
</evidence>
<keyword evidence="3" id="KW-0274">FAD</keyword>
<evidence type="ECO:0000256" key="4">
    <source>
        <dbReference type="ARBA" id="ARBA00022857"/>
    </source>
</evidence>
<evidence type="ECO:0000256" key="3">
    <source>
        <dbReference type="ARBA" id="ARBA00022827"/>
    </source>
</evidence>
<dbReference type="PIRSF" id="PIRSF000332">
    <property type="entry name" value="FMO"/>
    <property type="match status" value="1"/>
</dbReference>